<dbReference type="EMBL" id="QWDC01000001">
    <property type="protein sequence ID" value="RFZ94335.1"/>
    <property type="molecule type" value="Genomic_DNA"/>
</dbReference>
<accession>A0A372NW59</accession>
<comment type="caution">
    <text evidence="1">The sequence shown here is derived from an EMBL/GenBank/DDBJ whole genome shotgun (WGS) entry which is preliminary data.</text>
</comment>
<protein>
    <submittedName>
        <fullName evidence="1">Uncharacterized protein</fullName>
    </submittedName>
</protein>
<sequence>MIFILQIKNKIKDRQVVNFLVSQFSLTQKDIGELMSGKTDTKINYQIFCRECPSEFKVELTFFIKEEVCLELEIFNSLIIALSFVDYFSRAVVINDESQDPYRWILVNEFKKIFVTDEVIYDDNGLFNEGLFIDYSTAKEITINSAMKVLPDRDYYLTKATDRPVFYNQDPTWG</sequence>
<evidence type="ECO:0000313" key="2">
    <source>
        <dbReference type="Proteomes" id="UP000264217"/>
    </source>
</evidence>
<evidence type="ECO:0000313" key="1">
    <source>
        <dbReference type="EMBL" id="RFZ94335.1"/>
    </source>
</evidence>
<dbReference type="AlphaFoldDB" id="A0A372NW59"/>
<reference evidence="1 2" key="1">
    <citation type="submission" date="2018-08" db="EMBL/GenBank/DDBJ databases">
        <title>Mucilaginibacter sp. MYSH2.</title>
        <authorList>
            <person name="Seo T."/>
        </authorList>
    </citation>
    <scope>NUCLEOTIDE SEQUENCE [LARGE SCALE GENOMIC DNA]</scope>
    <source>
        <strain evidence="1 2">MYSH2</strain>
    </source>
</reference>
<organism evidence="1 2">
    <name type="scientific">Mucilaginibacter conchicola</name>
    <dbReference type="NCBI Taxonomy" id="2303333"/>
    <lineage>
        <taxon>Bacteria</taxon>
        <taxon>Pseudomonadati</taxon>
        <taxon>Bacteroidota</taxon>
        <taxon>Sphingobacteriia</taxon>
        <taxon>Sphingobacteriales</taxon>
        <taxon>Sphingobacteriaceae</taxon>
        <taxon>Mucilaginibacter</taxon>
    </lineage>
</organism>
<gene>
    <name evidence="1" type="ORF">D0C36_01905</name>
</gene>
<dbReference type="Proteomes" id="UP000264217">
    <property type="component" value="Unassembled WGS sequence"/>
</dbReference>
<proteinExistence type="predicted"/>
<keyword evidence="2" id="KW-1185">Reference proteome</keyword>
<name>A0A372NW59_9SPHI</name>